<dbReference type="AlphaFoldDB" id="A0A091B5Q7"/>
<evidence type="ECO:0008006" key="3">
    <source>
        <dbReference type="Google" id="ProtNLM"/>
    </source>
</evidence>
<name>A0A091B5Q7_9GAMM</name>
<dbReference type="RefSeq" id="WP_034210945.1">
    <property type="nucleotide sequence ID" value="NZ_AVCK01000012.1"/>
</dbReference>
<reference evidence="1 2" key="1">
    <citation type="submission" date="2013-09" db="EMBL/GenBank/DDBJ databases">
        <title>Genome sequencing of Arenimonas metalli.</title>
        <authorList>
            <person name="Chen F."/>
            <person name="Wang G."/>
        </authorList>
    </citation>
    <scope>NUCLEOTIDE SEQUENCE [LARGE SCALE GENOMIC DNA]</scope>
    <source>
        <strain evidence="1 2">CF5-1</strain>
    </source>
</reference>
<dbReference type="Proteomes" id="UP000029393">
    <property type="component" value="Unassembled WGS sequence"/>
</dbReference>
<dbReference type="EMBL" id="AVCK01000012">
    <property type="protein sequence ID" value="KFN46847.1"/>
    <property type="molecule type" value="Genomic_DNA"/>
</dbReference>
<sequence length="306" mass="34462">MRHLDLRWKVRGGVQVRVVEQPGLWMAPEELESLLAQLRGIVRRGIGHDLDYGIVTGDPERLRQAVITILSDAKTGEPVAFNALSYMDLELRGVPARALHLGLVVVDPAFRTQGLSWVLYGLTCMLIFVRRGLRPLWISNVTQVPAIIGKVAEAFVTAWPNPFASVRRSFDHLSVAREIMRRHRAVFGVGPEAGFDEARFVITDAYTGGSDNLKKTFDQAQKHRDERANALCRDSLDYARGDDFLQVARFDLPAARRYLLRDVPRHSLPALSFRLLFLMLGQVLLPLLHWLDPQVAMGALRPRGED</sequence>
<evidence type="ECO:0000313" key="2">
    <source>
        <dbReference type="Proteomes" id="UP000029393"/>
    </source>
</evidence>
<organism evidence="1 2">
    <name type="scientific">Arenimonas metalli CF5-1</name>
    <dbReference type="NCBI Taxonomy" id="1384056"/>
    <lineage>
        <taxon>Bacteria</taxon>
        <taxon>Pseudomonadati</taxon>
        <taxon>Pseudomonadota</taxon>
        <taxon>Gammaproteobacteria</taxon>
        <taxon>Lysobacterales</taxon>
        <taxon>Lysobacteraceae</taxon>
        <taxon>Arenimonas</taxon>
    </lineage>
</organism>
<protein>
    <recommendedName>
        <fullName evidence="3">N-acetyltransferase domain-containing protein</fullName>
    </recommendedName>
</protein>
<dbReference type="PATRIC" id="fig|1384056.3.peg.772"/>
<gene>
    <name evidence="1" type="ORF">N787_00710</name>
</gene>
<dbReference type="SUPFAM" id="SSF55729">
    <property type="entry name" value="Acyl-CoA N-acyltransferases (Nat)"/>
    <property type="match status" value="1"/>
</dbReference>
<dbReference type="eggNOG" id="ENOG502Z914">
    <property type="taxonomic scope" value="Bacteria"/>
</dbReference>
<dbReference type="OrthoDB" id="7648502at2"/>
<proteinExistence type="predicted"/>
<dbReference type="STRING" id="1384056.N787_00710"/>
<dbReference type="InterPro" id="IPR016181">
    <property type="entry name" value="Acyl_CoA_acyltransferase"/>
</dbReference>
<evidence type="ECO:0000313" key="1">
    <source>
        <dbReference type="EMBL" id="KFN46847.1"/>
    </source>
</evidence>
<comment type="caution">
    <text evidence="1">The sequence shown here is derived from an EMBL/GenBank/DDBJ whole genome shotgun (WGS) entry which is preliminary data.</text>
</comment>
<keyword evidence="2" id="KW-1185">Reference proteome</keyword>
<accession>A0A091B5Q7</accession>